<reference evidence="1 2" key="1">
    <citation type="submission" date="2009-11" db="EMBL/GenBank/DDBJ databases">
        <title>Annotation of Allomyces macrogynus ATCC 38327.</title>
        <authorList>
            <consortium name="The Broad Institute Genome Sequencing Platform"/>
            <person name="Russ C."/>
            <person name="Cuomo C."/>
            <person name="Burger G."/>
            <person name="Gray M.W."/>
            <person name="Holland P.W.H."/>
            <person name="King N."/>
            <person name="Lang F.B.F."/>
            <person name="Roger A.J."/>
            <person name="Ruiz-Trillo I."/>
            <person name="Young S.K."/>
            <person name="Zeng Q."/>
            <person name="Gargeya S."/>
            <person name="Fitzgerald M."/>
            <person name="Haas B."/>
            <person name="Abouelleil A."/>
            <person name="Alvarado L."/>
            <person name="Arachchi H.M."/>
            <person name="Berlin A."/>
            <person name="Chapman S.B."/>
            <person name="Gearin G."/>
            <person name="Goldberg J."/>
            <person name="Griggs A."/>
            <person name="Gujja S."/>
            <person name="Hansen M."/>
            <person name="Heiman D."/>
            <person name="Howarth C."/>
            <person name="Larimer J."/>
            <person name="Lui A."/>
            <person name="MacDonald P.J.P."/>
            <person name="McCowen C."/>
            <person name="Montmayeur A."/>
            <person name="Murphy C."/>
            <person name="Neiman D."/>
            <person name="Pearson M."/>
            <person name="Priest M."/>
            <person name="Roberts A."/>
            <person name="Saif S."/>
            <person name="Shea T."/>
            <person name="Sisk P."/>
            <person name="Stolte C."/>
            <person name="Sykes S."/>
            <person name="Wortman J."/>
            <person name="Nusbaum C."/>
            <person name="Birren B."/>
        </authorList>
    </citation>
    <scope>NUCLEOTIDE SEQUENCE [LARGE SCALE GENOMIC DNA]</scope>
    <source>
        <strain evidence="1 2">ATCC 38327</strain>
    </source>
</reference>
<evidence type="ECO:0000313" key="2">
    <source>
        <dbReference type="Proteomes" id="UP000054350"/>
    </source>
</evidence>
<organism evidence="1 2">
    <name type="scientific">Allomyces macrogynus (strain ATCC 38327)</name>
    <name type="common">Allomyces javanicus var. macrogynus</name>
    <dbReference type="NCBI Taxonomy" id="578462"/>
    <lineage>
        <taxon>Eukaryota</taxon>
        <taxon>Fungi</taxon>
        <taxon>Fungi incertae sedis</taxon>
        <taxon>Blastocladiomycota</taxon>
        <taxon>Blastocladiomycetes</taxon>
        <taxon>Blastocladiales</taxon>
        <taxon>Blastocladiaceae</taxon>
        <taxon>Allomyces</taxon>
    </lineage>
</organism>
<proteinExistence type="predicted"/>
<dbReference type="Proteomes" id="UP000054350">
    <property type="component" value="Unassembled WGS sequence"/>
</dbReference>
<sequence>MPLAIIVQLQSDLEVFLVYYTTEEAIVLVMAYFKSHLVVWNRQYDTEGYVLAPHEADQLWHAAVTMSWQWGQCRPPPYKLSAEEID</sequence>
<dbReference type="AlphaFoldDB" id="A0A0L0SLS2"/>
<keyword evidence="2" id="KW-1185">Reference proteome</keyword>
<name>A0A0L0SLS2_ALLM3</name>
<dbReference type="EMBL" id="GG745342">
    <property type="protein sequence ID" value="KNE63349.1"/>
    <property type="molecule type" value="Genomic_DNA"/>
</dbReference>
<dbReference type="VEuPathDB" id="FungiDB:AMAG_18992"/>
<accession>A0A0L0SLS2</accession>
<gene>
    <name evidence="1" type="ORF">AMAG_18992</name>
</gene>
<protein>
    <submittedName>
        <fullName evidence="1">Uncharacterized protein</fullName>
    </submittedName>
</protein>
<reference evidence="2" key="2">
    <citation type="submission" date="2009-11" db="EMBL/GenBank/DDBJ databases">
        <title>The Genome Sequence of Allomyces macrogynus strain ATCC 38327.</title>
        <authorList>
            <consortium name="The Broad Institute Genome Sequencing Platform"/>
            <person name="Russ C."/>
            <person name="Cuomo C."/>
            <person name="Shea T."/>
            <person name="Young S.K."/>
            <person name="Zeng Q."/>
            <person name="Koehrsen M."/>
            <person name="Haas B."/>
            <person name="Borodovsky M."/>
            <person name="Guigo R."/>
            <person name="Alvarado L."/>
            <person name="Berlin A."/>
            <person name="Borenstein D."/>
            <person name="Chen Z."/>
            <person name="Engels R."/>
            <person name="Freedman E."/>
            <person name="Gellesch M."/>
            <person name="Goldberg J."/>
            <person name="Griggs A."/>
            <person name="Gujja S."/>
            <person name="Heiman D."/>
            <person name="Hepburn T."/>
            <person name="Howarth C."/>
            <person name="Jen D."/>
            <person name="Larson L."/>
            <person name="Lewis B."/>
            <person name="Mehta T."/>
            <person name="Park D."/>
            <person name="Pearson M."/>
            <person name="Roberts A."/>
            <person name="Saif S."/>
            <person name="Shenoy N."/>
            <person name="Sisk P."/>
            <person name="Stolte C."/>
            <person name="Sykes S."/>
            <person name="Walk T."/>
            <person name="White J."/>
            <person name="Yandava C."/>
            <person name="Burger G."/>
            <person name="Gray M.W."/>
            <person name="Holland P.W.H."/>
            <person name="King N."/>
            <person name="Lang F.B.F."/>
            <person name="Roger A.J."/>
            <person name="Ruiz-Trillo I."/>
            <person name="Lander E."/>
            <person name="Nusbaum C."/>
        </authorList>
    </citation>
    <scope>NUCLEOTIDE SEQUENCE [LARGE SCALE GENOMIC DNA]</scope>
    <source>
        <strain evidence="2">ATCC 38327</strain>
    </source>
</reference>
<evidence type="ECO:0000313" key="1">
    <source>
        <dbReference type="EMBL" id="KNE63349.1"/>
    </source>
</evidence>
<dbReference type="OrthoDB" id="10524144at2759"/>